<dbReference type="InterPro" id="IPR051252">
    <property type="entry name" value="IS1_transposase_InsA"/>
</dbReference>
<dbReference type="RefSeq" id="WP_180785206.1">
    <property type="nucleotide sequence ID" value="NZ_JACDSF010000015.1"/>
</dbReference>
<gene>
    <name evidence="2" type="ORF">H4F45_09010</name>
</gene>
<dbReference type="AlphaFoldDB" id="A0AAE2WDW3"/>
<dbReference type="PANTHER" id="PTHR47923">
    <property type="entry name" value="INSERTION ELEMENT IS1 1 PROTEIN INSA-RELATED"/>
    <property type="match status" value="1"/>
</dbReference>
<dbReference type="EMBL" id="JACGEP010000019">
    <property type="protein sequence ID" value="MBN3051614.1"/>
    <property type="molecule type" value="Genomic_DNA"/>
</dbReference>
<evidence type="ECO:0000259" key="1">
    <source>
        <dbReference type="Pfam" id="PF12759"/>
    </source>
</evidence>
<evidence type="ECO:0000313" key="2">
    <source>
        <dbReference type="EMBL" id="MBN3051614.1"/>
    </source>
</evidence>
<dbReference type="InterPro" id="IPR024431">
    <property type="entry name" value="InsA_HTH_dom"/>
</dbReference>
<dbReference type="GO" id="GO:0006313">
    <property type="term" value="P:DNA transposition"/>
    <property type="evidence" value="ECO:0007669"/>
    <property type="project" value="TreeGrafter"/>
</dbReference>
<comment type="caution">
    <text evidence="2">The sequence shown here is derived from an EMBL/GenBank/DDBJ whole genome shotgun (WGS) entry which is preliminary data.</text>
</comment>
<dbReference type="PANTHER" id="PTHR47923:SF1">
    <property type="entry name" value="INSERTION ELEMENT IS1 1 PROTEIN INSA-RELATED"/>
    <property type="match status" value="1"/>
</dbReference>
<evidence type="ECO:0000313" key="3">
    <source>
        <dbReference type="Proteomes" id="UP000768524"/>
    </source>
</evidence>
<accession>A0AAE2WDW3</accession>
<reference evidence="2" key="1">
    <citation type="submission" date="2020-07" db="EMBL/GenBank/DDBJ databases">
        <title>A pangenomic view of the genus Pectobacterium provides insights into genome organization, phylogeny, and virulence.</title>
        <authorList>
            <person name="Jonkheer E."/>
            <person name="Brankovics B."/>
            <person name="Houwers I."/>
            <person name="Van Der Wolf J."/>
            <person name="Bonants P."/>
            <person name="Vreeburg R."/>
            <person name="Bollema R."/>
            <person name="De Haan J."/>
            <person name="Berke L."/>
            <person name="De Ridder D."/>
            <person name="Smit S."/>
            <person name="Van Der Lee T.A.J."/>
        </authorList>
    </citation>
    <scope>NUCLEOTIDE SEQUENCE</scope>
    <source>
        <strain evidence="2">NAK:433</strain>
    </source>
</reference>
<organism evidence="2 3">
    <name type="scientific">Pectobacterium brasiliense</name>
    <dbReference type="NCBI Taxonomy" id="180957"/>
    <lineage>
        <taxon>Bacteria</taxon>
        <taxon>Pseudomonadati</taxon>
        <taxon>Pseudomonadota</taxon>
        <taxon>Gammaproteobacteria</taxon>
        <taxon>Enterobacterales</taxon>
        <taxon>Pectobacteriaceae</taxon>
        <taxon>Pectobacterium</taxon>
    </lineage>
</organism>
<protein>
    <submittedName>
        <fullName evidence="2">IS1 family transposase</fullName>
    </submittedName>
</protein>
<dbReference type="Pfam" id="PF12759">
    <property type="entry name" value="HTH_Tnp_IS1"/>
    <property type="match status" value="1"/>
</dbReference>
<feature type="domain" description="Insertion element IS1 protein InsA helix-turn-helix" evidence="1">
    <location>
        <begin position="44"/>
        <end position="64"/>
    </location>
</feature>
<proteinExistence type="predicted"/>
<name>A0AAE2WDW3_9GAMM</name>
<sequence>MTVTIDVSCRYCYQTELVRQHGTEKAGFPRYCCQHCRRTFQINYCYNADKPGTKEKIVDMAMNGSK</sequence>
<dbReference type="Proteomes" id="UP000768524">
    <property type="component" value="Unassembled WGS sequence"/>
</dbReference>